<evidence type="ECO:0000313" key="3">
    <source>
        <dbReference type="EMBL" id="EFY06124.1"/>
    </source>
</evidence>
<evidence type="ECO:0000313" key="4">
    <source>
        <dbReference type="Proteomes" id="UP000018458"/>
    </source>
</evidence>
<feature type="transmembrane region" description="Helical" evidence="2">
    <location>
        <begin position="341"/>
        <end position="358"/>
    </location>
</feature>
<evidence type="ECO:0000256" key="1">
    <source>
        <dbReference type="SAM" id="MobiDB-lite"/>
    </source>
</evidence>
<evidence type="ECO:0000256" key="2">
    <source>
        <dbReference type="SAM" id="Phobius"/>
    </source>
</evidence>
<reference evidence="3 4" key="1">
    <citation type="submission" date="2011-01" db="EMBL/GenBank/DDBJ databases">
        <authorList>
            <person name="Weinstock G."/>
            <person name="Sodergren E."/>
            <person name="Clifton S."/>
            <person name="Fulton L."/>
            <person name="Fulton B."/>
            <person name="Courtney L."/>
            <person name="Fronick C."/>
            <person name="Harrison M."/>
            <person name="Strong C."/>
            <person name="Farmer C."/>
            <person name="Delahaunty K."/>
            <person name="Markovic C."/>
            <person name="Hall O."/>
            <person name="Minx P."/>
            <person name="Tomlinson C."/>
            <person name="Mitreva M."/>
            <person name="Hou S."/>
            <person name="Chen J."/>
            <person name="Wollam A."/>
            <person name="Pepin K.H."/>
            <person name="Johnson M."/>
            <person name="Bhonagiri V."/>
            <person name="Zhang X."/>
            <person name="Suruliraj S."/>
            <person name="Warren W."/>
            <person name="Chinwalla A."/>
            <person name="Mardis E.R."/>
            <person name="Wilson R.K."/>
        </authorList>
    </citation>
    <scope>NUCLEOTIDE SEQUENCE [LARGE SCALE GENOMIC DNA]</scope>
    <source>
        <strain evidence="4">DSM 22608 / JCM 16073 / KCTC 15190 / YIT 12066</strain>
    </source>
</reference>
<feature type="transmembrane region" description="Helical" evidence="2">
    <location>
        <begin position="192"/>
        <end position="210"/>
    </location>
</feature>
<protein>
    <submittedName>
        <fullName evidence="3">Uncharacterized protein</fullName>
    </submittedName>
</protein>
<sequence>MALNINVLKNVTDKFIKKTGSSARSTNTEPTADASIFKNVSLNQTKDESLFKDPTDNILETDNPVPEQSTRVFTGNQTIFSELKQESADTFNKTANIDKNELTSDVEPLTETFAKSVKEHTEKNLDNDIDVDPSPIDLNLSAYNDKETISLKLSSILFFRQFFASFFQYTTLSLCFPQTASRLGPSYPSSMPFAYLLIGLISGAAAGFTSNVNLKIISGGLIFCVFITLSGLSSFRGICTLMCLFSQRRADEIISGVAVAIPCIIFTVVASALAMIVSPLELFLSFALISMLSAAFAVTLVFTLEQDPVNSIGTITIGGMIISALLTLALCFLILNPLVMVSLLGTGLLVRVIIGYFLHLNHVAASRDLILAATQISVIAMLLDLACIGSSLPVINTCVISLFN</sequence>
<organism evidence="3 4">
    <name type="scientific">Succinatimonas hippei (strain DSM 22608 / JCM 16073 / KCTC 15190 / YIT 12066)</name>
    <dbReference type="NCBI Taxonomy" id="762983"/>
    <lineage>
        <taxon>Bacteria</taxon>
        <taxon>Pseudomonadati</taxon>
        <taxon>Pseudomonadota</taxon>
        <taxon>Gammaproteobacteria</taxon>
        <taxon>Aeromonadales</taxon>
        <taxon>Succinivibrionaceae</taxon>
        <taxon>Succinatimonas</taxon>
    </lineage>
</organism>
<comment type="caution">
    <text evidence="3">The sequence shown here is derived from an EMBL/GenBank/DDBJ whole genome shotgun (WGS) entry which is preliminary data.</text>
</comment>
<feature type="transmembrane region" description="Helical" evidence="2">
    <location>
        <begin position="216"/>
        <end position="245"/>
    </location>
</feature>
<feature type="transmembrane region" description="Helical" evidence="2">
    <location>
        <begin position="315"/>
        <end position="335"/>
    </location>
</feature>
<dbReference type="EMBL" id="AEVO01000150">
    <property type="protein sequence ID" value="EFY06124.1"/>
    <property type="molecule type" value="Genomic_DNA"/>
</dbReference>
<dbReference type="HOGENOM" id="CLU_681386_0_0_6"/>
<name>E8LMU8_SUCHY</name>
<keyword evidence="2" id="KW-1133">Transmembrane helix</keyword>
<proteinExistence type="predicted"/>
<keyword evidence="4" id="KW-1185">Reference proteome</keyword>
<feature type="transmembrane region" description="Helical" evidence="2">
    <location>
        <begin position="283"/>
        <end position="303"/>
    </location>
</feature>
<dbReference type="RefSeq" id="WP_009144236.1">
    <property type="nucleotide sequence ID" value="NZ_GL831071.1"/>
</dbReference>
<gene>
    <name evidence="3" type="ORF">HMPREF9444_02096</name>
</gene>
<feature type="transmembrane region" description="Helical" evidence="2">
    <location>
        <begin position="257"/>
        <end position="277"/>
    </location>
</feature>
<accession>E8LMU8</accession>
<feature type="transmembrane region" description="Helical" evidence="2">
    <location>
        <begin position="370"/>
        <end position="395"/>
    </location>
</feature>
<keyword evidence="2" id="KW-0812">Transmembrane</keyword>
<feature type="region of interest" description="Disordered" evidence="1">
    <location>
        <begin position="48"/>
        <end position="68"/>
    </location>
</feature>
<dbReference type="Proteomes" id="UP000018458">
    <property type="component" value="Unassembled WGS sequence"/>
</dbReference>
<keyword evidence="2" id="KW-0472">Membrane</keyword>
<dbReference type="OrthoDB" id="10021557at2"/>
<dbReference type="AlphaFoldDB" id="E8LMU8"/>